<reference evidence="9" key="1">
    <citation type="journal article" date="2023" name="PhytoFront">
        <title>Draft Genome Resources of Seven Strains of Tilletia horrida, Causal Agent of Kernel Smut of Rice.</title>
        <authorList>
            <person name="Khanal S."/>
            <person name="Antony Babu S."/>
            <person name="Zhou X.G."/>
        </authorList>
    </citation>
    <scope>NUCLEOTIDE SEQUENCE</scope>
    <source>
        <strain evidence="9">TX6</strain>
    </source>
</reference>
<keyword evidence="7" id="KW-0539">Nucleus</keyword>
<dbReference type="InterPro" id="IPR016024">
    <property type="entry name" value="ARM-type_fold"/>
</dbReference>
<evidence type="ECO:0000256" key="6">
    <source>
        <dbReference type="ARBA" id="ARBA00022927"/>
    </source>
</evidence>
<dbReference type="GO" id="GO:0005643">
    <property type="term" value="C:nuclear pore"/>
    <property type="evidence" value="ECO:0007669"/>
    <property type="project" value="TreeGrafter"/>
</dbReference>
<keyword evidence="6" id="KW-0653">Protein transport</keyword>
<evidence type="ECO:0000256" key="5">
    <source>
        <dbReference type="ARBA" id="ARBA00022490"/>
    </source>
</evidence>
<evidence type="ECO:0008006" key="11">
    <source>
        <dbReference type="Google" id="ProtNLM"/>
    </source>
</evidence>
<comment type="caution">
    <text evidence="9">The sequence shown here is derived from an EMBL/GenBank/DDBJ whole genome shotgun (WGS) entry which is preliminary data.</text>
</comment>
<evidence type="ECO:0000313" key="9">
    <source>
        <dbReference type="EMBL" id="KAK0556027.1"/>
    </source>
</evidence>
<accession>A0AAN6GV86</accession>
<evidence type="ECO:0000256" key="7">
    <source>
        <dbReference type="ARBA" id="ARBA00023242"/>
    </source>
</evidence>
<organism evidence="9 10">
    <name type="scientific">Tilletia horrida</name>
    <dbReference type="NCBI Taxonomy" id="155126"/>
    <lineage>
        <taxon>Eukaryota</taxon>
        <taxon>Fungi</taxon>
        <taxon>Dikarya</taxon>
        <taxon>Basidiomycota</taxon>
        <taxon>Ustilaginomycotina</taxon>
        <taxon>Exobasidiomycetes</taxon>
        <taxon>Tilletiales</taxon>
        <taxon>Tilletiaceae</taxon>
        <taxon>Tilletia</taxon>
    </lineage>
</organism>
<keyword evidence="10" id="KW-1185">Reference proteome</keyword>
<comment type="subcellular location">
    <subcellularLocation>
        <location evidence="2">Cytoplasm</location>
    </subcellularLocation>
    <subcellularLocation>
        <location evidence="1">Nucleus</location>
    </subcellularLocation>
</comment>
<feature type="region of interest" description="Disordered" evidence="8">
    <location>
        <begin position="1380"/>
        <end position="1407"/>
    </location>
</feature>
<dbReference type="Proteomes" id="UP001176517">
    <property type="component" value="Unassembled WGS sequence"/>
</dbReference>
<proteinExistence type="inferred from homology"/>
<keyword evidence="4" id="KW-0813">Transport</keyword>
<dbReference type="PANTHER" id="PTHR12596:SF1">
    <property type="entry name" value="EXPORTIN-4"/>
    <property type="match status" value="1"/>
</dbReference>
<dbReference type="PANTHER" id="PTHR12596">
    <property type="entry name" value="EXPORTIN 4,7-RELATED"/>
    <property type="match status" value="1"/>
</dbReference>
<gene>
    <name evidence="9" type="ORF">OC846_001463</name>
</gene>
<protein>
    <recommendedName>
        <fullName evidence="11">Importin N-terminal domain-containing protein</fullName>
    </recommendedName>
</protein>
<evidence type="ECO:0000256" key="1">
    <source>
        <dbReference type="ARBA" id="ARBA00004123"/>
    </source>
</evidence>
<evidence type="ECO:0000256" key="2">
    <source>
        <dbReference type="ARBA" id="ARBA00004496"/>
    </source>
</evidence>
<sequence>MDGGSGSGGENVLIASSSHLAQALETIEAASRDFNSADAATRRRGEATFLSLRDSDAALEYACFALQHSQDSFVLFQMLGLILQQLPTLQGDQPSGSRNIPSLQHLRDFLLNFVISRAEAAQLAQLEQQQQQPLHQQQQRQQWPQYVRTRAYQLIAAVSKRMLGIQLGSQPESHWPSIISTHLGSLKHNILSLLSLPAGWPSLPPGDEPESAKAFIRAITGLGIFRACLDEFVLTPAGANSGSADDFSSLGVGRRGTGGAASESASNRGSGSKAKQKESGSSVGLTVQEHLLCKTAAQEELLSDLLSAVLHMLVNELQRPTDRQHHLYPHLLFFQLVATLEKILGWSYILSLSLSGMNSASNTQSHARTSSDTLIGNLEDDDDLDFDSQNHNGSGSPVSRGIPAPLSSILLSQDLLRLLSASYAAAQTTRSEEAITRLMSSNVQQGAVPSRAAIDAGREASTALHRLRSCILLASRFEARSVVDNQHAAAAAGMHILTQVPSGKCVGFTPQDVDLQRVHIDGMLELIAGLVSALNAQVQQHQTTQKNPLESMHRGQNILFVVQLLASFASVMESDPERLAISLGVSSSDHSNTPSGDQFSHFIEVCTQLATTVFQFAFEGMNTRGNMDGDGIGDLAESCIAQLVNCWAILAQVLLAIGQHHQQLQGVVSAAIGEHVVLKYIRGRLHAASANVGATEGQEGGDDGYDVDLESEMGSTAEKDRDRFADQLRILAELARSRPDILQPTVEEMCRWGERVNGVFREVAQSASLASRTALDLATMRKLEAKWEETHWLLLMAGYILADDVSGELPSIPAAMEAIDPGSSADHVSVRLIQQLSLGLFETLGSEVAVKNELSSPQVMESLLWFISRWVATYLLPFPNQAGEGQPCANPAINSAMSGSNRSGIIAFLASRLAETVKLWLAEPDVLRQAAGLISGFAQSPHAAAELVALPQFMDIVSAVLSSLDILPVDTHGYFISALVGTTHTASRWAKAASEVPADPEQALLNIERVEQAKYVNERTVFYTGTITQTLEQRLSSAVLRPDFLQVAQTPPIIQAVQTALDMLEGLAMTIQINPAAGIYNFIARFFPTLIQIVETYSERSEITVLVLKVFRTLAISTAWAISEDDSAQKQLNEAVWALFGAIERKRNIIGSTELGAADDDHPYEALCLALETLFGILELTDTGNVTDNPSSGRLFVPLSPLRAEDVGMYGFSVLFPSLTADAFSDPRVRQKLSRVTCTVWLYFPGRVFAVARAETRPGQLANGLIEVLVRLLSADEAQHVGEALDPLRPLAKAVKKLAREERAKEMCAEILPNAVDQLLYVLLRSVLLEPSEDLESHIAVLRPLLQARASPALGGEQGLSTSLQRFCATTPLHSLREHPLATGRPDGSSGNACAGGSGGTSLDGPPPLSAVEENRRRTILSNTVSAIAQACFSSSNGQASSYVDDVDRPKPANPKEAMMRIKEERKAESTFCRVVKANGLLRARRALRIR</sequence>
<dbReference type="GO" id="GO:0005049">
    <property type="term" value="F:nuclear export signal receptor activity"/>
    <property type="evidence" value="ECO:0007669"/>
    <property type="project" value="InterPro"/>
</dbReference>
<evidence type="ECO:0000256" key="8">
    <source>
        <dbReference type="SAM" id="MobiDB-lite"/>
    </source>
</evidence>
<feature type="region of interest" description="Disordered" evidence="8">
    <location>
        <begin position="258"/>
        <end position="281"/>
    </location>
</feature>
<name>A0AAN6GV86_9BASI</name>
<comment type="similarity">
    <text evidence="3">Belongs to the exportin family.</text>
</comment>
<dbReference type="SUPFAM" id="SSF48371">
    <property type="entry name" value="ARM repeat"/>
    <property type="match status" value="1"/>
</dbReference>
<evidence type="ECO:0000256" key="3">
    <source>
        <dbReference type="ARBA" id="ARBA00009466"/>
    </source>
</evidence>
<dbReference type="GO" id="GO:0005737">
    <property type="term" value="C:cytoplasm"/>
    <property type="evidence" value="ECO:0007669"/>
    <property type="project" value="UniProtKB-SubCell"/>
</dbReference>
<dbReference type="EMBL" id="JAPDMZ010000021">
    <property type="protein sequence ID" value="KAK0556027.1"/>
    <property type="molecule type" value="Genomic_DNA"/>
</dbReference>
<feature type="region of interest" description="Disordered" evidence="8">
    <location>
        <begin position="381"/>
        <end position="400"/>
    </location>
</feature>
<dbReference type="InterPro" id="IPR044189">
    <property type="entry name" value="XPO4/7-like"/>
</dbReference>
<dbReference type="GO" id="GO:0006611">
    <property type="term" value="P:protein export from nucleus"/>
    <property type="evidence" value="ECO:0007669"/>
    <property type="project" value="TreeGrafter"/>
</dbReference>
<evidence type="ECO:0000313" key="10">
    <source>
        <dbReference type="Proteomes" id="UP001176517"/>
    </source>
</evidence>
<keyword evidence="5" id="KW-0963">Cytoplasm</keyword>
<evidence type="ECO:0000256" key="4">
    <source>
        <dbReference type="ARBA" id="ARBA00022448"/>
    </source>
</evidence>